<dbReference type="Proteomes" id="UP000659630">
    <property type="component" value="Unassembled WGS sequence"/>
</dbReference>
<dbReference type="AlphaFoldDB" id="A0A923I7J9"/>
<reference evidence="1" key="1">
    <citation type="submission" date="2020-08" db="EMBL/GenBank/DDBJ databases">
        <title>Genome public.</title>
        <authorList>
            <person name="Liu C."/>
            <person name="Sun Q."/>
        </authorList>
    </citation>
    <scope>NUCLEOTIDE SEQUENCE</scope>
    <source>
        <strain evidence="1">BX8</strain>
    </source>
</reference>
<name>A0A923I7J9_9FIRM</name>
<proteinExistence type="predicted"/>
<comment type="caution">
    <text evidence="1">The sequence shown here is derived from an EMBL/GenBank/DDBJ whole genome shotgun (WGS) entry which is preliminary data.</text>
</comment>
<protein>
    <submittedName>
        <fullName evidence="1">Uncharacterized protein</fullName>
    </submittedName>
</protein>
<keyword evidence="2" id="KW-1185">Reference proteome</keyword>
<gene>
    <name evidence="1" type="ORF">H8S23_03635</name>
</gene>
<accession>A0A923I7J9</accession>
<sequence length="83" mass="9389">MMERAAAAVRDRISRIALAEAPGTRETVSARSGVRSGRPPLFCRSYYLKNGIRAYGRKKEQIKEKQRSESIDCNNQIFLLTSL</sequence>
<organism evidence="1 2">
    <name type="scientific">Anaerofilum hominis</name>
    <dbReference type="NCBI Taxonomy" id="2763016"/>
    <lineage>
        <taxon>Bacteria</taxon>
        <taxon>Bacillati</taxon>
        <taxon>Bacillota</taxon>
        <taxon>Clostridia</taxon>
        <taxon>Eubacteriales</taxon>
        <taxon>Oscillospiraceae</taxon>
        <taxon>Anaerofilum</taxon>
    </lineage>
</organism>
<dbReference type="EMBL" id="JACONZ010000001">
    <property type="protein sequence ID" value="MBC5580589.1"/>
    <property type="molecule type" value="Genomic_DNA"/>
</dbReference>
<evidence type="ECO:0000313" key="1">
    <source>
        <dbReference type="EMBL" id="MBC5580589.1"/>
    </source>
</evidence>
<dbReference type="RefSeq" id="WP_186886931.1">
    <property type="nucleotide sequence ID" value="NZ_JACONZ010000001.1"/>
</dbReference>
<evidence type="ECO:0000313" key="2">
    <source>
        <dbReference type="Proteomes" id="UP000659630"/>
    </source>
</evidence>